<dbReference type="RefSeq" id="WP_035451224.1">
    <property type="nucleotide sequence ID" value="NZ_AZGA01000020.1"/>
</dbReference>
<dbReference type="Proteomes" id="UP000051236">
    <property type="component" value="Unassembled WGS sequence"/>
</dbReference>
<evidence type="ECO:0000313" key="2">
    <source>
        <dbReference type="EMBL" id="KRM34901.1"/>
    </source>
</evidence>
<organism evidence="2 3">
    <name type="scientific">Agrilactobacillus composti DSM 18527 = JCM 14202</name>
    <dbReference type="NCBI Taxonomy" id="1423734"/>
    <lineage>
        <taxon>Bacteria</taxon>
        <taxon>Bacillati</taxon>
        <taxon>Bacillota</taxon>
        <taxon>Bacilli</taxon>
        <taxon>Lactobacillales</taxon>
        <taxon>Lactobacillaceae</taxon>
        <taxon>Agrilactobacillus</taxon>
    </lineage>
</organism>
<keyword evidence="1" id="KW-0472">Membrane</keyword>
<dbReference type="PATRIC" id="fig|1423734.3.peg.2064"/>
<evidence type="ECO:0000313" key="3">
    <source>
        <dbReference type="Proteomes" id="UP000051236"/>
    </source>
</evidence>
<comment type="caution">
    <text evidence="2">The sequence shown here is derived from an EMBL/GenBank/DDBJ whole genome shotgun (WGS) entry which is preliminary data.</text>
</comment>
<dbReference type="AlphaFoldDB" id="X0PD86"/>
<dbReference type="OrthoDB" id="1655118at2"/>
<keyword evidence="1" id="KW-1133">Transmembrane helix</keyword>
<feature type="transmembrane region" description="Helical" evidence="1">
    <location>
        <begin position="5"/>
        <end position="26"/>
    </location>
</feature>
<dbReference type="EMBL" id="AZGA01000020">
    <property type="protein sequence ID" value="KRM34901.1"/>
    <property type="molecule type" value="Genomic_DNA"/>
</dbReference>
<accession>X0PD86</accession>
<sequence>MKKWIWRGILALIGIVVLVFGGWWLIDHYQYSHNVDQASDVKKWEADPRPLQSQKAATKKLADIKQPGKAQKDLASAAKFVVIPGLRGAWSIDAKTKKAAFGNNWVPQGITQSNSTYFVSLYDGKHKLNSLIVAIDKKTGKYRKSLILKSKAHVGGILYDRARQRLIWSDDTSALGGAGLSYTSQSTIDAYKAQSMQQPIASTRIPLQLANRTSAIALYNNQLVFVKYGKNKATRSIIALPLNAQGLPNAFTLAQFQKLAEPLIPQFKNKSVQAQTTIVFKTMIQQKIINSFNDGWDRLQGIAIADDGLTLLSQSNGAAPGKLWVRVPKDRSWSKLDFDKPEGGDQIVNVPNSVEEISLNASETNLALIFESGARPYREEGNFLHRPNYMDRIIILPISH</sequence>
<proteinExistence type="predicted"/>
<name>X0PD86_9LACO</name>
<gene>
    <name evidence="2" type="ORF">FC83_GL002041</name>
</gene>
<reference evidence="2 3" key="1">
    <citation type="journal article" date="2015" name="Genome Announc.">
        <title>Expanding the biotechnology potential of lactobacilli through comparative genomics of 213 strains and associated genera.</title>
        <authorList>
            <person name="Sun Z."/>
            <person name="Harris H.M."/>
            <person name="McCann A."/>
            <person name="Guo C."/>
            <person name="Argimon S."/>
            <person name="Zhang W."/>
            <person name="Yang X."/>
            <person name="Jeffery I.B."/>
            <person name="Cooney J.C."/>
            <person name="Kagawa T.F."/>
            <person name="Liu W."/>
            <person name="Song Y."/>
            <person name="Salvetti E."/>
            <person name="Wrobel A."/>
            <person name="Rasinkangas P."/>
            <person name="Parkhill J."/>
            <person name="Rea M.C."/>
            <person name="O'Sullivan O."/>
            <person name="Ritari J."/>
            <person name="Douillard F.P."/>
            <person name="Paul Ross R."/>
            <person name="Yang R."/>
            <person name="Briner A.E."/>
            <person name="Felis G.E."/>
            <person name="de Vos W.M."/>
            <person name="Barrangou R."/>
            <person name="Klaenhammer T.R."/>
            <person name="Caufield P.W."/>
            <person name="Cui Y."/>
            <person name="Zhang H."/>
            <person name="O'Toole P.W."/>
        </authorList>
    </citation>
    <scope>NUCLEOTIDE SEQUENCE [LARGE SCALE GENOMIC DNA]</scope>
    <source>
        <strain evidence="2 3">DSM 18527</strain>
    </source>
</reference>
<protein>
    <submittedName>
        <fullName evidence="2">Uncharacterized protein</fullName>
    </submittedName>
</protein>
<dbReference type="STRING" id="1423734.FC83_GL002041"/>
<keyword evidence="1" id="KW-0812">Transmembrane</keyword>
<keyword evidence="3" id="KW-1185">Reference proteome</keyword>
<dbReference type="eggNOG" id="COG3391">
    <property type="taxonomic scope" value="Bacteria"/>
</dbReference>
<evidence type="ECO:0000256" key="1">
    <source>
        <dbReference type="SAM" id="Phobius"/>
    </source>
</evidence>